<keyword evidence="2 8" id="KW-0436">Ligase</keyword>
<dbReference type="EC" id="6.3.5.3" evidence="8"/>
<dbReference type="SUPFAM" id="SSF52317">
    <property type="entry name" value="Class I glutamine amidotransferase-like"/>
    <property type="match status" value="1"/>
</dbReference>
<evidence type="ECO:0000256" key="1">
    <source>
        <dbReference type="ARBA" id="ARBA00022490"/>
    </source>
</evidence>
<name>A0A3B0QQX3_9ZZZZ</name>
<dbReference type="SMART" id="SM01211">
    <property type="entry name" value="GATase_5"/>
    <property type="match status" value="1"/>
</dbReference>
<dbReference type="GO" id="GO:0016787">
    <property type="term" value="F:hydrolase activity"/>
    <property type="evidence" value="ECO:0007669"/>
    <property type="project" value="UniProtKB-KW"/>
</dbReference>
<dbReference type="AlphaFoldDB" id="A0A3B0QQX3"/>
<keyword evidence="3" id="KW-0547">Nucleotide-binding</keyword>
<keyword evidence="7 8" id="KW-0315">Glutamine amidotransferase</keyword>
<dbReference type="NCBIfam" id="NF002957">
    <property type="entry name" value="PRK03619.1"/>
    <property type="match status" value="1"/>
</dbReference>
<dbReference type="Gene3D" id="3.40.50.880">
    <property type="match status" value="1"/>
</dbReference>
<protein>
    <submittedName>
        <fullName evidence="8">Phosphoribosylformylglycinamidine synthase, glutamine amidotransferase subunit</fullName>
        <ecNumber evidence="8">6.3.5.3</ecNumber>
    </submittedName>
</protein>
<dbReference type="GO" id="GO:0006189">
    <property type="term" value="P:'de novo' IMP biosynthetic process"/>
    <property type="evidence" value="ECO:0007669"/>
    <property type="project" value="InterPro"/>
</dbReference>
<dbReference type="GO" id="GO:0005524">
    <property type="term" value="F:ATP binding"/>
    <property type="evidence" value="ECO:0007669"/>
    <property type="project" value="UniProtKB-KW"/>
</dbReference>
<proteinExistence type="inferred from homology"/>
<evidence type="ECO:0000256" key="7">
    <source>
        <dbReference type="ARBA" id="ARBA00022962"/>
    </source>
</evidence>
<dbReference type="NCBIfam" id="TIGR01737">
    <property type="entry name" value="FGAM_synth_I"/>
    <property type="match status" value="1"/>
</dbReference>
<evidence type="ECO:0000256" key="2">
    <source>
        <dbReference type="ARBA" id="ARBA00022598"/>
    </source>
</evidence>
<dbReference type="EMBL" id="UOEA01000060">
    <property type="protein sequence ID" value="VAV84094.1"/>
    <property type="molecule type" value="Genomic_DNA"/>
</dbReference>
<accession>A0A3B0QQX3</accession>
<keyword evidence="1" id="KW-0963">Cytoplasm</keyword>
<dbReference type="InterPro" id="IPR029062">
    <property type="entry name" value="Class_I_gatase-like"/>
</dbReference>
<evidence type="ECO:0000256" key="3">
    <source>
        <dbReference type="ARBA" id="ARBA00022741"/>
    </source>
</evidence>
<keyword evidence="6" id="KW-0067">ATP-binding</keyword>
<sequence length="229" mass="24583">MKFAIIVFPGSNCDHDCYHVVKHVMGQEAEYVWHKDTSLEGFDCVILPGGFSYGDYLRTGSIARFSPVMAEVGRFAAAGGLVLGICNGFQILCEAGLLPGVLMRNRALKFICKSVPVRVESSESVFTSAYKDKEVLSIPVAHADGNYFASPETIKELEDNGRVLLRYSTSLGDVTPEANPNGSLGNIAGITSERGNVLGLMPHPERASEAALGNTDGKGMFESIIASFV</sequence>
<dbReference type="CDD" id="cd01740">
    <property type="entry name" value="GATase1_FGAR_AT"/>
    <property type="match status" value="1"/>
</dbReference>
<dbReference type="PIRSF" id="PIRSF001586">
    <property type="entry name" value="FGAM_synth_I"/>
    <property type="match status" value="1"/>
</dbReference>
<dbReference type="Pfam" id="PF13507">
    <property type="entry name" value="GATase_5"/>
    <property type="match status" value="1"/>
</dbReference>
<evidence type="ECO:0000256" key="4">
    <source>
        <dbReference type="ARBA" id="ARBA00022755"/>
    </source>
</evidence>
<dbReference type="PROSITE" id="PS51273">
    <property type="entry name" value="GATASE_TYPE_1"/>
    <property type="match status" value="1"/>
</dbReference>
<dbReference type="GO" id="GO:0016740">
    <property type="term" value="F:transferase activity"/>
    <property type="evidence" value="ECO:0007669"/>
    <property type="project" value="UniProtKB-KW"/>
</dbReference>
<organism evidence="8">
    <name type="scientific">hydrothermal vent metagenome</name>
    <dbReference type="NCBI Taxonomy" id="652676"/>
    <lineage>
        <taxon>unclassified sequences</taxon>
        <taxon>metagenomes</taxon>
        <taxon>ecological metagenomes</taxon>
    </lineage>
</organism>
<keyword evidence="4" id="KW-0658">Purine biosynthesis</keyword>
<evidence type="ECO:0000313" key="8">
    <source>
        <dbReference type="EMBL" id="VAV84094.1"/>
    </source>
</evidence>
<keyword evidence="5" id="KW-0378">Hydrolase</keyword>
<keyword evidence="8" id="KW-0808">Transferase</keyword>
<evidence type="ECO:0000256" key="6">
    <source>
        <dbReference type="ARBA" id="ARBA00022840"/>
    </source>
</evidence>
<gene>
    <name evidence="8" type="ORF">MNBD_DELTA01-734</name>
</gene>
<dbReference type="InterPro" id="IPR010075">
    <property type="entry name" value="PRibForGlyAmidine_synth_PurQ"/>
</dbReference>
<dbReference type="GO" id="GO:0004642">
    <property type="term" value="F:phosphoribosylformylglycinamidine synthase activity"/>
    <property type="evidence" value="ECO:0007669"/>
    <property type="project" value="UniProtKB-EC"/>
</dbReference>
<dbReference type="PANTHER" id="PTHR47552">
    <property type="entry name" value="PHOSPHORIBOSYLFORMYLGLYCINAMIDINE SYNTHASE SUBUNIT PURQ"/>
    <property type="match status" value="1"/>
</dbReference>
<dbReference type="HAMAP" id="MF_00421">
    <property type="entry name" value="PurQ"/>
    <property type="match status" value="1"/>
</dbReference>
<evidence type="ECO:0000256" key="5">
    <source>
        <dbReference type="ARBA" id="ARBA00022801"/>
    </source>
</evidence>
<reference evidence="8" key="1">
    <citation type="submission" date="2018-06" db="EMBL/GenBank/DDBJ databases">
        <authorList>
            <person name="Zhirakovskaya E."/>
        </authorList>
    </citation>
    <scope>NUCLEOTIDE SEQUENCE</scope>
</reference>
<dbReference type="PANTHER" id="PTHR47552:SF1">
    <property type="entry name" value="PHOSPHORIBOSYLFORMYLGLYCINAMIDINE SYNTHASE SUBUNIT PURQ"/>
    <property type="match status" value="1"/>
</dbReference>